<keyword evidence="2" id="KW-0812">Transmembrane</keyword>
<comment type="caution">
    <text evidence="3">The sequence shown here is derived from an EMBL/GenBank/DDBJ whole genome shotgun (WGS) entry which is preliminary data.</text>
</comment>
<evidence type="ECO:0000313" key="4">
    <source>
        <dbReference type="Proteomes" id="UP001274896"/>
    </source>
</evidence>
<evidence type="ECO:0000256" key="2">
    <source>
        <dbReference type="SAM" id="Phobius"/>
    </source>
</evidence>
<keyword evidence="2" id="KW-0472">Membrane</keyword>
<name>A0AAE0RCP7_9TELE</name>
<keyword evidence="2" id="KW-1133">Transmembrane helix</keyword>
<proteinExistence type="predicted"/>
<organism evidence="3 4">
    <name type="scientific">Hemibagrus guttatus</name>
    <dbReference type="NCBI Taxonomy" id="175788"/>
    <lineage>
        <taxon>Eukaryota</taxon>
        <taxon>Metazoa</taxon>
        <taxon>Chordata</taxon>
        <taxon>Craniata</taxon>
        <taxon>Vertebrata</taxon>
        <taxon>Euteleostomi</taxon>
        <taxon>Actinopterygii</taxon>
        <taxon>Neopterygii</taxon>
        <taxon>Teleostei</taxon>
        <taxon>Ostariophysi</taxon>
        <taxon>Siluriformes</taxon>
        <taxon>Bagridae</taxon>
        <taxon>Hemibagrus</taxon>
    </lineage>
</organism>
<dbReference type="EMBL" id="JAUCMX010000003">
    <property type="protein sequence ID" value="KAK3550554.1"/>
    <property type="molecule type" value="Genomic_DNA"/>
</dbReference>
<sequence>MLSEVATDSTALLRTQMKSVWVLVFLAVCAVVVVSFQAIQQEINIRRMGKQILLNTQEVKTMEDEIMKSKVTMQKLSSQLIPLDRQKIQLTKKMEELVREKEMSVQNLDTCQTQKIESEQKKSVKSSEFDALRTNLNAQIQKVQEEVQSLQKQILERDTKICLYVDKDREQGRALCKDKAPASNA</sequence>
<evidence type="ECO:0000313" key="3">
    <source>
        <dbReference type="EMBL" id="KAK3550554.1"/>
    </source>
</evidence>
<gene>
    <name evidence="3" type="ORF">QTP70_000005</name>
</gene>
<keyword evidence="4" id="KW-1185">Reference proteome</keyword>
<dbReference type="AlphaFoldDB" id="A0AAE0RCP7"/>
<evidence type="ECO:0000256" key="1">
    <source>
        <dbReference type="SAM" id="Coils"/>
    </source>
</evidence>
<feature type="coiled-coil region" evidence="1">
    <location>
        <begin position="133"/>
        <end position="160"/>
    </location>
</feature>
<keyword evidence="1" id="KW-0175">Coiled coil</keyword>
<reference evidence="3" key="1">
    <citation type="submission" date="2023-06" db="EMBL/GenBank/DDBJ databases">
        <title>Male Hemibagrus guttatus genome.</title>
        <authorList>
            <person name="Bian C."/>
        </authorList>
    </citation>
    <scope>NUCLEOTIDE SEQUENCE</scope>
    <source>
        <strain evidence="3">Male_cb2023</strain>
        <tissue evidence="3">Muscle</tissue>
    </source>
</reference>
<accession>A0AAE0RCP7</accession>
<feature type="transmembrane region" description="Helical" evidence="2">
    <location>
        <begin position="20"/>
        <end position="39"/>
    </location>
</feature>
<protein>
    <submittedName>
        <fullName evidence="3">Uncharacterized protein</fullName>
    </submittedName>
</protein>
<dbReference type="Proteomes" id="UP001274896">
    <property type="component" value="Unassembled WGS sequence"/>
</dbReference>